<dbReference type="RefSeq" id="WP_012617673.1">
    <property type="nucleotide sequence ID" value="NC_011832.1"/>
</dbReference>
<keyword evidence="5" id="KW-1185">Reference proteome</keyword>
<dbReference type="SUPFAM" id="SSF52540">
    <property type="entry name" value="P-loop containing nucleoside triphosphate hydrolases"/>
    <property type="match status" value="1"/>
</dbReference>
<dbReference type="AlphaFoldDB" id="B8GGU9"/>
<reference evidence="4 5" key="1">
    <citation type="journal article" date="2015" name="Genome Announc.">
        <title>Complete Genome Sequence of Methanosphaerula palustris E1-9CT, a Hydrogenotrophic Methanogen Isolated from a Minerotrophic Fen Peatland.</title>
        <authorList>
            <person name="Cadillo-Quiroz H."/>
            <person name="Browne P."/>
            <person name="Kyrpides N."/>
            <person name="Woyke T."/>
            <person name="Goodwin L."/>
            <person name="Detter C."/>
            <person name="Yavitt J.B."/>
            <person name="Zinder S.H."/>
        </authorList>
    </citation>
    <scope>NUCLEOTIDE SEQUENCE [LARGE SCALE GENOMIC DNA]</scope>
    <source>
        <strain evidence="5">ATCC BAA-1556 / DSM 19958 / E1-9c</strain>
    </source>
</reference>
<evidence type="ECO:0000313" key="5">
    <source>
        <dbReference type="Proteomes" id="UP000002457"/>
    </source>
</evidence>
<evidence type="ECO:0000256" key="2">
    <source>
        <dbReference type="ARBA" id="ARBA00022840"/>
    </source>
</evidence>
<name>B8GGU9_METPE</name>
<sequence>MNTASLTRQQTSPPFLEFENVTVFTEGKRILDAISMTIQTGENVAILGPNGSGKSSLIKTITREYHPAFQKDGYTCRIWGRDRWNIFDLRSRLGIVSSDLQQAFAQEMSGREVILSGFFSSVGLFNRIVTPAMEERTEEIAAFLDVSHLLDRSMTGISTGEARRLLIGRALVHDPEVLILDEPTNSLDLHALHTFRGTLRKVARSGTGIVLVTHTLSDIIPEISRVIMIRNGRVYGAGPKATVLTDQQIGELFSVPVKIREEGGYYYVTGY</sequence>
<dbReference type="HOGENOM" id="CLU_000604_1_11_2"/>
<dbReference type="Proteomes" id="UP000002457">
    <property type="component" value="Chromosome"/>
</dbReference>
<keyword evidence="2" id="KW-0067">ATP-binding</keyword>
<feature type="domain" description="ABC transporter" evidence="3">
    <location>
        <begin position="16"/>
        <end position="256"/>
    </location>
</feature>
<dbReference type="STRING" id="521011.Mpal_1004"/>
<dbReference type="InterPro" id="IPR027417">
    <property type="entry name" value="P-loop_NTPase"/>
</dbReference>
<gene>
    <name evidence="4" type="ordered locus">Mpal_1004</name>
</gene>
<dbReference type="EMBL" id="CP001338">
    <property type="protein sequence ID" value="ACL16354.1"/>
    <property type="molecule type" value="Genomic_DNA"/>
</dbReference>
<dbReference type="PROSITE" id="PS50893">
    <property type="entry name" value="ABC_TRANSPORTER_2"/>
    <property type="match status" value="1"/>
</dbReference>
<dbReference type="InterPro" id="IPR003439">
    <property type="entry name" value="ABC_transporter-like_ATP-bd"/>
</dbReference>
<evidence type="ECO:0000313" key="4">
    <source>
        <dbReference type="EMBL" id="ACL16354.1"/>
    </source>
</evidence>
<evidence type="ECO:0000259" key="3">
    <source>
        <dbReference type="PROSITE" id="PS50893"/>
    </source>
</evidence>
<dbReference type="InterPro" id="IPR003593">
    <property type="entry name" value="AAA+_ATPase"/>
</dbReference>
<dbReference type="GeneID" id="7271737"/>
<dbReference type="SMART" id="SM00382">
    <property type="entry name" value="AAA"/>
    <property type="match status" value="1"/>
</dbReference>
<dbReference type="OrthoDB" id="10909at2157"/>
<dbReference type="eggNOG" id="arCOG05270">
    <property type="taxonomic scope" value="Archaea"/>
</dbReference>
<protein>
    <submittedName>
        <fullName evidence="4">ABC transporter related</fullName>
    </submittedName>
</protein>
<dbReference type="Pfam" id="PF00005">
    <property type="entry name" value="ABC_tran"/>
    <property type="match status" value="1"/>
</dbReference>
<dbReference type="GO" id="GO:0005524">
    <property type="term" value="F:ATP binding"/>
    <property type="evidence" value="ECO:0007669"/>
    <property type="project" value="UniProtKB-KW"/>
</dbReference>
<dbReference type="Gene3D" id="3.40.50.300">
    <property type="entry name" value="P-loop containing nucleotide triphosphate hydrolases"/>
    <property type="match status" value="1"/>
</dbReference>
<accession>B8GGU9</accession>
<keyword evidence="1" id="KW-0547">Nucleotide-binding</keyword>
<organism evidence="4 5">
    <name type="scientific">Methanosphaerula palustris (strain ATCC BAA-1556 / DSM 19958 / E1-9c)</name>
    <dbReference type="NCBI Taxonomy" id="521011"/>
    <lineage>
        <taxon>Archaea</taxon>
        <taxon>Methanobacteriati</taxon>
        <taxon>Methanobacteriota</taxon>
        <taxon>Stenosarchaea group</taxon>
        <taxon>Methanomicrobia</taxon>
        <taxon>Methanomicrobiales</taxon>
        <taxon>Methanoregulaceae</taxon>
        <taxon>Methanosphaerula</taxon>
    </lineage>
</organism>
<dbReference type="KEGG" id="mpl:Mpal_1004"/>
<evidence type="ECO:0000256" key="1">
    <source>
        <dbReference type="ARBA" id="ARBA00022741"/>
    </source>
</evidence>
<dbReference type="PANTHER" id="PTHR43158">
    <property type="entry name" value="SKFA PEPTIDE EXPORT ATP-BINDING PROTEIN SKFE"/>
    <property type="match status" value="1"/>
</dbReference>
<dbReference type="GO" id="GO:0016887">
    <property type="term" value="F:ATP hydrolysis activity"/>
    <property type="evidence" value="ECO:0007669"/>
    <property type="project" value="InterPro"/>
</dbReference>
<proteinExistence type="predicted"/>
<dbReference type="PANTHER" id="PTHR43158:SF2">
    <property type="entry name" value="SKFA PEPTIDE EXPORT ATP-BINDING PROTEIN SKFE"/>
    <property type="match status" value="1"/>
</dbReference>